<dbReference type="Proteomes" id="UP000034600">
    <property type="component" value="Unassembled WGS sequence"/>
</dbReference>
<evidence type="ECO:0000313" key="1">
    <source>
        <dbReference type="EMBL" id="KKU98526.1"/>
    </source>
</evidence>
<dbReference type="Gene3D" id="3.40.50.2020">
    <property type="match status" value="1"/>
</dbReference>
<accession>A0A0G1UWS7</accession>
<organism evidence="1 2">
    <name type="scientific">Candidatus Jorgensenbacteria bacterium GW2011_GWC1_48_8</name>
    <dbReference type="NCBI Taxonomy" id="1618666"/>
    <lineage>
        <taxon>Bacteria</taxon>
        <taxon>Candidatus Joergenseniibacteriota</taxon>
    </lineage>
</organism>
<dbReference type="InterPro" id="IPR000836">
    <property type="entry name" value="PRTase_dom"/>
</dbReference>
<sequence>MKRRPNNGRINSLEVSGMPLAGLRGLLAEDFNGDISPAALRHILTICDALWLHSGDPALPHAELTSGKCSNGFVDVLRVLQYPNLCELLACQLVMKLEATYRGPIHWAVGSDHAGATISYAVANWLLAKHAFTEKGLDKTQLWKRFVIEPEEVVLQVEDLVTTLGTLRAVREGIRQGNPHPVTFAPVVLTLVHRSDVYEFEGAPIVYLAHYDIQTWSPEECPLCKAGSVRLRPKENWAKLTGQE</sequence>
<dbReference type="SUPFAM" id="SSF53271">
    <property type="entry name" value="PRTase-like"/>
    <property type="match status" value="1"/>
</dbReference>
<dbReference type="InterPro" id="IPR029057">
    <property type="entry name" value="PRTase-like"/>
</dbReference>
<dbReference type="CDD" id="cd06223">
    <property type="entry name" value="PRTases_typeI"/>
    <property type="match status" value="1"/>
</dbReference>
<reference evidence="1 2" key="1">
    <citation type="journal article" date="2015" name="Nature">
        <title>rRNA introns, odd ribosomes, and small enigmatic genomes across a large radiation of phyla.</title>
        <authorList>
            <person name="Brown C.T."/>
            <person name="Hug L.A."/>
            <person name="Thomas B.C."/>
            <person name="Sharon I."/>
            <person name="Castelle C.J."/>
            <person name="Singh A."/>
            <person name="Wilkins M.J."/>
            <person name="Williams K.H."/>
            <person name="Banfield J.F."/>
        </authorList>
    </citation>
    <scope>NUCLEOTIDE SEQUENCE [LARGE SCALE GENOMIC DNA]</scope>
</reference>
<dbReference type="AlphaFoldDB" id="A0A0G1UWS7"/>
<protein>
    <submittedName>
        <fullName evidence="1">PRTase-like protein</fullName>
    </submittedName>
</protein>
<evidence type="ECO:0000313" key="2">
    <source>
        <dbReference type="Proteomes" id="UP000034600"/>
    </source>
</evidence>
<comment type="caution">
    <text evidence="1">The sequence shown here is derived from an EMBL/GenBank/DDBJ whole genome shotgun (WGS) entry which is preliminary data.</text>
</comment>
<gene>
    <name evidence="1" type="ORF">UY32_C0025G0011</name>
</gene>
<name>A0A0G1UWS7_9BACT</name>
<proteinExistence type="predicted"/>
<dbReference type="EMBL" id="LCPO01000025">
    <property type="protein sequence ID" value="KKU98526.1"/>
    <property type="molecule type" value="Genomic_DNA"/>
</dbReference>